<dbReference type="InterPro" id="IPR039424">
    <property type="entry name" value="SBP_5"/>
</dbReference>
<dbReference type="PANTHER" id="PTHR30290">
    <property type="entry name" value="PERIPLASMIC BINDING COMPONENT OF ABC TRANSPORTER"/>
    <property type="match status" value="1"/>
</dbReference>
<gene>
    <name evidence="2" type="ORF">ACFPCY_10295</name>
</gene>
<dbReference type="Proteomes" id="UP001595872">
    <property type="component" value="Unassembled WGS sequence"/>
</dbReference>
<evidence type="ECO:0000259" key="1">
    <source>
        <dbReference type="Pfam" id="PF00496"/>
    </source>
</evidence>
<comment type="caution">
    <text evidence="2">The sequence shown here is derived from an EMBL/GenBank/DDBJ whole genome shotgun (WGS) entry which is preliminary data.</text>
</comment>
<name>A0ABV9TUD9_9ACTN</name>
<evidence type="ECO:0000313" key="2">
    <source>
        <dbReference type="EMBL" id="MFC4907711.1"/>
    </source>
</evidence>
<dbReference type="PROSITE" id="PS51257">
    <property type="entry name" value="PROKAR_LIPOPROTEIN"/>
    <property type="match status" value="1"/>
</dbReference>
<dbReference type="RefSeq" id="WP_378253691.1">
    <property type="nucleotide sequence ID" value="NZ_JBHSIT010000002.1"/>
</dbReference>
<accession>A0ABV9TUD9</accession>
<protein>
    <submittedName>
        <fullName evidence="2">ABC transporter substrate-binding protein</fullName>
    </submittedName>
</protein>
<reference evidence="3" key="1">
    <citation type="journal article" date="2019" name="Int. J. Syst. Evol. Microbiol.">
        <title>The Global Catalogue of Microorganisms (GCM) 10K type strain sequencing project: providing services to taxonomists for standard genome sequencing and annotation.</title>
        <authorList>
            <consortium name="The Broad Institute Genomics Platform"/>
            <consortium name="The Broad Institute Genome Sequencing Center for Infectious Disease"/>
            <person name="Wu L."/>
            <person name="Ma J."/>
        </authorList>
    </citation>
    <scope>NUCLEOTIDE SEQUENCE [LARGE SCALE GENOMIC DNA]</scope>
    <source>
        <strain evidence="3">KLKA75</strain>
    </source>
</reference>
<dbReference type="Gene3D" id="3.10.105.10">
    <property type="entry name" value="Dipeptide-binding Protein, Domain 3"/>
    <property type="match status" value="1"/>
</dbReference>
<dbReference type="Pfam" id="PF00496">
    <property type="entry name" value="SBP_bac_5"/>
    <property type="match status" value="1"/>
</dbReference>
<evidence type="ECO:0000313" key="3">
    <source>
        <dbReference type="Proteomes" id="UP001595872"/>
    </source>
</evidence>
<organism evidence="2 3">
    <name type="scientific">Actinomadura gamaensis</name>
    <dbReference type="NCBI Taxonomy" id="1763541"/>
    <lineage>
        <taxon>Bacteria</taxon>
        <taxon>Bacillati</taxon>
        <taxon>Actinomycetota</taxon>
        <taxon>Actinomycetes</taxon>
        <taxon>Streptosporangiales</taxon>
        <taxon>Thermomonosporaceae</taxon>
        <taxon>Actinomadura</taxon>
    </lineage>
</organism>
<dbReference type="InterPro" id="IPR030678">
    <property type="entry name" value="Peptide/Ni-bd"/>
</dbReference>
<dbReference type="InterPro" id="IPR000914">
    <property type="entry name" value="SBP_5_dom"/>
</dbReference>
<sequence>MKHPLRAAAALIAAATLLTGCTGGKGSGTAKDASLDIATMTLPQSLDPVAAVGSALPYFQAVYDTLIKRNADGSYAPMLATAWTYDATRTQLTLTLRQGVTFDGGTPFDAKAVKANLERFQKGGGADAKTLAALKSVTVVDPTHVKLTLTRPDPAMIFYLSDSAGLMADPAAFAKGDALKTRPDGTGPYELDQARSAIGTRWVFTRAKHYWGEHLPYDTITISYFDNETAIVNGLKTGQINAALLQDAGQQISAEADRRLKTTPQRFDFQGILLFDRGGVITPALKDVRVRQAINYAIDRPTMLKQIRHDRGEITDQVFGTASAAYDPSLDRAYPFDQAKARTLLAQAGYGGGFTLKLPRIPAIVSDALATSLQTDLKAVGITLQWDQVDASAVRKIFTDRAYSGMVMNIGQPAEDWLTIKDLVLPGTFNLFGTTDDTVKGLLAKIEPRSAADAKADLRALNDHLVKDAWFVPFYRMTYLHVSDGTVKITPQTGMAVPSIYGYAPAK</sequence>
<feature type="domain" description="Solute-binding protein family 5" evidence="1">
    <location>
        <begin position="75"/>
        <end position="411"/>
    </location>
</feature>
<dbReference type="Gene3D" id="3.40.190.10">
    <property type="entry name" value="Periplasmic binding protein-like II"/>
    <property type="match status" value="1"/>
</dbReference>
<keyword evidence="3" id="KW-1185">Reference proteome</keyword>
<proteinExistence type="predicted"/>
<dbReference type="EMBL" id="JBHSIT010000002">
    <property type="protein sequence ID" value="MFC4907711.1"/>
    <property type="molecule type" value="Genomic_DNA"/>
</dbReference>
<dbReference type="PIRSF" id="PIRSF002741">
    <property type="entry name" value="MppA"/>
    <property type="match status" value="1"/>
</dbReference>
<dbReference type="SUPFAM" id="SSF53850">
    <property type="entry name" value="Periplasmic binding protein-like II"/>
    <property type="match status" value="1"/>
</dbReference>